<gene>
    <name evidence="1" type="ORF">NS331_19560</name>
</gene>
<name>A0A147GP42_9BURK</name>
<protein>
    <submittedName>
        <fullName evidence="1">Uncharacterized protein</fullName>
    </submittedName>
</protein>
<proteinExistence type="predicted"/>
<dbReference type="OrthoDB" id="7865318at2"/>
<dbReference type="RefSeq" id="WP_058643625.1">
    <property type="nucleotide sequence ID" value="NZ_LDSL01000132.1"/>
</dbReference>
<dbReference type="EMBL" id="LDSL01000132">
    <property type="protein sequence ID" value="KTT15857.1"/>
    <property type="molecule type" value="Genomic_DNA"/>
</dbReference>
<organism evidence="1 2">
    <name type="scientific">Pseudacidovorax intermedius</name>
    <dbReference type="NCBI Taxonomy" id="433924"/>
    <lineage>
        <taxon>Bacteria</taxon>
        <taxon>Pseudomonadati</taxon>
        <taxon>Pseudomonadota</taxon>
        <taxon>Betaproteobacteria</taxon>
        <taxon>Burkholderiales</taxon>
        <taxon>Comamonadaceae</taxon>
        <taxon>Pseudacidovorax</taxon>
    </lineage>
</organism>
<sequence length="277" mass="29370">MILAPIGPMIRPAVRAQVGPRLGMGLDARARRLFTQALGGAMLSVDRPEYLYQANDTTTPVTGYNQPVGRILDQSGKGTHFGQSTTTSRPMRMQDAGGFSYLQVRTDDFLQSLASVDYSAAAYVTTIMAQIRRQSASTGVIYETTAATSNTNGSLGCFQNYAGVAGNIGARSRGTVIGEAQQSGDVLGQKTLITHVASISAPLSRVFVAGAMAETTQSQGTGGYVAAPEYLFARAGTSLYADLDFYAMLQIATAQPLTPQQLYIAQLWCASKMGVKP</sequence>
<dbReference type="AlphaFoldDB" id="A0A147GP42"/>
<reference evidence="1 2" key="1">
    <citation type="journal article" date="2016" name="Front. Microbiol.">
        <title>Genomic Resource of Rice Seed Associated Bacteria.</title>
        <authorList>
            <person name="Midha S."/>
            <person name="Bansal K."/>
            <person name="Sharma S."/>
            <person name="Kumar N."/>
            <person name="Patil P.P."/>
            <person name="Chaudhry V."/>
            <person name="Patil P.B."/>
        </authorList>
    </citation>
    <scope>NUCLEOTIDE SEQUENCE [LARGE SCALE GENOMIC DNA]</scope>
    <source>
        <strain evidence="1 2">NS331</strain>
    </source>
</reference>
<evidence type="ECO:0000313" key="2">
    <source>
        <dbReference type="Proteomes" id="UP000072741"/>
    </source>
</evidence>
<keyword evidence="2" id="KW-1185">Reference proteome</keyword>
<accession>A0A147GP42</accession>
<dbReference type="Proteomes" id="UP000072741">
    <property type="component" value="Unassembled WGS sequence"/>
</dbReference>
<evidence type="ECO:0000313" key="1">
    <source>
        <dbReference type="EMBL" id="KTT15857.1"/>
    </source>
</evidence>
<comment type="caution">
    <text evidence="1">The sequence shown here is derived from an EMBL/GenBank/DDBJ whole genome shotgun (WGS) entry which is preliminary data.</text>
</comment>